<reference evidence="1 2" key="1">
    <citation type="submission" date="2016-10" db="EMBL/GenBank/DDBJ databases">
        <authorList>
            <person name="de Groot N.N."/>
        </authorList>
    </citation>
    <scope>NUCLEOTIDE SEQUENCE [LARGE SCALE GENOMIC DNA]</scope>
    <source>
        <strain evidence="1 2">CPCC 202808</strain>
    </source>
</reference>
<dbReference type="InterPro" id="IPR027417">
    <property type="entry name" value="P-loop_NTPase"/>
</dbReference>
<evidence type="ECO:0000313" key="2">
    <source>
        <dbReference type="Proteomes" id="UP000199052"/>
    </source>
</evidence>
<dbReference type="SUPFAM" id="SSF52540">
    <property type="entry name" value="P-loop containing nucleoside triphosphate hydrolases"/>
    <property type="match status" value="1"/>
</dbReference>
<dbReference type="Gene3D" id="3.40.50.300">
    <property type="entry name" value="P-loop containing nucleotide triphosphate hydrolases"/>
    <property type="match status" value="1"/>
</dbReference>
<gene>
    <name evidence="1" type="ORF">SAMN05421678_11431</name>
</gene>
<name>A0A1I2YDN8_9ACTN</name>
<evidence type="ECO:0000313" key="1">
    <source>
        <dbReference type="EMBL" id="SFH23479.1"/>
    </source>
</evidence>
<dbReference type="AlphaFoldDB" id="A0A1I2YDN8"/>
<evidence type="ECO:0008006" key="3">
    <source>
        <dbReference type="Google" id="ProtNLM"/>
    </source>
</evidence>
<organism evidence="1 2">
    <name type="scientific">Actinopolymorpha cephalotaxi</name>
    <dbReference type="NCBI Taxonomy" id="504797"/>
    <lineage>
        <taxon>Bacteria</taxon>
        <taxon>Bacillati</taxon>
        <taxon>Actinomycetota</taxon>
        <taxon>Actinomycetes</taxon>
        <taxon>Propionibacteriales</taxon>
        <taxon>Actinopolymorphaceae</taxon>
        <taxon>Actinopolymorpha</taxon>
    </lineage>
</organism>
<proteinExistence type="predicted"/>
<dbReference type="STRING" id="504797.SAMN05421678_11431"/>
<sequence length="410" mass="46303">MWHYRAFAMTDELALTSAPPVDEWRLPVGARLLHIGPHKTGTTAVQAALFEIREELAGRGIYYPSYDRHPMHAVLAVTGRHSMMGDDPPKQHHWDRLLEDLATADAQTGVISSEFFSEAEPEAIARIVEDLGGERVHVVVTLRPLVKILPSQWQQYVQNGQRTTYENWLHHMLRVPPYEQPNPSFWRRHRHDRLIERWVEVVGRDRVSVVVVDDSQPDMVLRVFESLLGLPDGTLPAVPVATNRSLSLGEIEMVRRFNVEFRGQDELPDNFYSRLVRYGAIQRLKEARTPVPDEPRVTTPRWAQEEAVAVGREMANRIASSGVRVIGDLELLHRQLPDAAEESTSTALVDPEAAAQALFGAIAAVPTLNPVPPAPPVAKPEKVGVPVHKVRSTELVRILARRVRRRLLRR</sequence>
<dbReference type="EMBL" id="FOOI01000014">
    <property type="protein sequence ID" value="SFH23479.1"/>
    <property type="molecule type" value="Genomic_DNA"/>
</dbReference>
<dbReference type="Proteomes" id="UP000199052">
    <property type="component" value="Unassembled WGS sequence"/>
</dbReference>
<accession>A0A1I2YDN8</accession>
<protein>
    <recommendedName>
        <fullName evidence="3">Sulfotransferase family protein</fullName>
    </recommendedName>
</protein>